<keyword evidence="3" id="KW-1185">Reference proteome</keyword>
<accession>A0A9P6CDL1</accession>
<dbReference type="AlphaFoldDB" id="A0A9P6CDL1"/>
<feature type="non-terminal residue" evidence="2">
    <location>
        <position position="106"/>
    </location>
</feature>
<protein>
    <submittedName>
        <fullName evidence="2">Uncharacterized protein</fullName>
    </submittedName>
</protein>
<evidence type="ECO:0000313" key="2">
    <source>
        <dbReference type="EMBL" id="KAF9461857.1"/>
    </source>
</evidence>
<evidence type="ECO:0000313" key="3">
    <source>
        <dbReference type="Proteomes" id="UP000807353"/>
    </source>
</evidence>
<keyword evidence="1" id="KW-1133">Transmembrane helix</keyword>
<name>A0A9P6CDL1_9AGAR</name>
<comment type="caution">
    <text evidence="2">The sequence shown here is derived from an EMBL/GenBank/DDBJ whole genome shotgun (WGS) entry which is preliminary data.</text>
</comment>
<dbReference type="Proteomes" id="UP000807353">
    <property type="component" value="Unassembled WGS sequence"/>
</dbReference>
<feature type="transmembrane region" description="Helical" evidence="1">
    <location>
        <begin position="14"/>
        <end position="33"/>
    </location>
</feature>
<keyword evidence="1" id="KW-0472">Membrane</keyword>
<proteinExistence type="predicted"/>
<evidence type="ECO:0000256" key="1">
    <source>
        <dbReference type="SAM" id="Phobius"/>
    </source>
</evidence>
<dbReference type="EMBL" id="MU150278">
    <property type="protein sequence ID" value="KAF9461857.1"/>
    <property type="molecule type" value="Genomic_DNA"/>
</dbReference>
<reference evidence="2" key="1">
    <citation type="submission" date="2020-11" db="EMBL/GenBank/DDBJ databases">
        <authorList>
            <consortium name="DOE Joint Genome Institute"/>
            <person name="Ahrendt S."/>
            <person name="Riley R."/>
            <person name="Andreopoulos W."/>
            <person name="Labutti K."/>
            <person name="Pangilinan J."/>
            <person name="Ruiz-Duenas F.J."/>
            <person name="Barrasa J.M."/>
            <person name="Sanchez-Garcia M."/>
            <person name="Camarero S."/>
            <person name="Miyauchi S."/>
            <person name="Serrano A."/>
            <person name="Linde D."/>
            <person name="Babiker R."/>
            <person name="Drula E."/>
            <person name="Ayuso-Fernandez I."/>
            <person name="Pacheco R."/>
            <person name="Padilla G."/>
            <person name="Ferreira P."/>
            <person name="Barriuso J."/>
            <person name="Kellner H."/>
            <person name="Castanera R."/>
            <person name="Alfaro M."/>
            <person name="Ramirez L."/>
            <person name="Pisabarro A.G."/>
            <person name="Kuo A."/>
            <person name="Tritt A."/>
            <person name="Lipzen A."/>
            <person name="He G."/>
            <person name="Yan M."/>
            <person name="Ng V."/>
            <person name="Cullen D."/>
            <person name="Martin F."/>
            <person name="Rosso M.-N."/>
            <person name="Henrissat B."/>
            <person name="Hibbett D."/>
            <person name="Martinez A.T."/>
            <person name="Grigoriev I.V."/>
        </authorList>
    </citation>
    <scope>NUCLEOTIDE SEQUENCE</scope>
    <source>
        <strain evidence="2">CBS 247.69</strain>
    </source>
</reference>
<organism evidence="2 3">
    <name type="scientific">Collybia nuda</name>
    <dbReference type="NCBI Taxonomy" id="64659"/>
    <lineage>
        <taxon>Eukaryota</taxon>
        <taxon>Fungi</taxon>
        <taxon>Dikarya</taxon>
        <taxon>Basidiomycota</taxon>
        <taxon>Agaricomycotina</taxon>
        <taxon>Agaricomycetes</taxon>
        <taxon>Agaricomycetidae</taxon>
        <taxon>Agaricales</taxon>
        <taxon>Tricholomatineae</taxon>
        <taxon>Clitocybaceae</taxon>
        <taxon>Collybia</taxon>
    </lineage>
</organism>
<keyword evidence="1" id="KW-0812">Transmembrane</keyword>
<gene>
    <name evidence="2" type="ORF">BDZ94DRAFT_1262805</name>
</gene>
<sequence length="106" mass="12201">MHVYGMMDLGSSRWVWGVVDSIVLALVLFRLRLTRAATPPQRTSKVPEREEEVQFHAHIHGQRDIAHRLFGIQSPTPSDTILVVPKWRTAQHIGRYTARLRPPQDL</sequence>